<dbReference type="AlphaFoldDB" id="A0A1J3ECC0"/>
<dbReference type="SUPFAM" id="SSF47807">
    <property type="entry name" value="5' to 3' exonuclease, C-terminal subdomain"/>
    <property type="match status" value="1"/>
</dbReference>
<keyword evidence="7 9" id="KW-0234">DNA repair</keyword>
<dbReference type="GO" id="GO:0003677">
    <property type="term" value="F:DNA binding"/>
    <property type="evidence" value="ECO:0007669"/>
    <property type="project" value="UniProtKB-UniRule"/>
</dbReference>
<dbReference type="InterPro" id="IPR006084">
    <property type="entry name" value="XPG/Rad2"/>
</dbReference>
<dbReference type="CDD" id="cd09901">
    <property type="entry name" value="H3TH_FEN1-like"/>
    <property type="match status" value="1"/>
</dbReference>
<dbReference type="PANTHER" id="PTHR11081:SF8">
    <property type="entry name" value="EXONUCLEASE 1"/>
    <property type="match status" value="1"/>
</dbReference>
<evidence type="ECO:0000256" key="10">
    <source>
        <dbReference type="SAM" id="MobiDB-lite"/>
    </source>
</evidence>
<reference evidence="12" key="1">
    <citation type="submission" date="2016-07" db="EMBL/GenBank/DDBJ databases">
        <title>De novo transcriptome assembly of four accessions of the metal hyperaccumulator plant Noccaea caerulescens.</title>
        <authorList>
            <person name="Blande D."/>
            <person name="Halimaa P."/>
            <person name="Tervahauta A.I."/>
            <person name="Aarts M.G."/>
            <person name="Karenlampi S.O."/>
        </authorList>
    </citation>
    <scope>NUCLEOTIDE SEQUENCE</scope>
</reference>
<dbReference type="Pfam" id="PF00867">
    <property type="entry name" value="XPG_I"/>
    <property type="match status" value="1"/>
</dbReference>
<keyword evidence="6 9" id="KW-0460">Magnesium</keyword>
<dbReference type="Gene3D" id="3.40.50.1010">
    <property type="entry name" value="5'-nuclease"/>
    <property type="match status" value="1"/>
</dbReference>
<keyword evidence="9" id="KW-0238">DNA-binding</keyword>
<dbReference type="SUPFAM" id="SSF88723">
    <property type="entry name" value="PIN domain-like"/>
    <property type="match status" value="1"/>
</dbReference>
<dbReference type="FunFam" id="1.10.150.20:FF:000011">
    <property type="entry name" value="exonuclease 1"/>
    <property type="match status" value="1"/>
</dbReference>
<dbReference type="GO" id="GO:0005634">
    <property type="term" value="C:nucleus"/>
    <property type="evidence" value="ECO:0007669"/>
    <property type="project" value="UniProtKB-SubCell"/>
</dbReference>
<comment type="cofactor">
    <cofactor evidence="9">
        <name>Mg(2+)</name>
        <dbReference type="ChEBI" id="CHEBI:18420"/>
    </cofactor>
    <text evidence="9">Binds 2 magnesium ions per subunit. They probably participate in the reaction catalyzed by the enzyme. May bind an additional third magnesium ion after substrate binding.</text>
</comment>
<dbReference type="SMART" id="SM00484">
    <property type="entry name" value="XPGI"/>
    <property type="match status" value="1"/>
</dbReference>
<keyword evidence="8 9" id="KW-0539">Nucleus</keyword>
<feature type="compositionally biased region" description="Polar residues" evidence="10">
    <location>
        <begin position="322"/>
        <end position="340"/>
    </location>
</feature>
<evidence type="ECO:0000256" key="2">
    <source>
        <dbReference type="ARBA" id="ARBA00022722"/>
    </source>
</evidence>
<keyword evidence="2 9" id="KW-0540">Nuclease</keyword>
<dbReference type="InterPro" id="IPR019974">
    <property type="entry name" value="XPG_CS"/>
</dbReference>
<comment type="function">
    <text evidence="9">5'-&gt;3' double-stranded DNA exonuclease which may also possess a cryptic 3'-&gt;5' double-stranded DNA exonuclease activity. Functions in DNA mismatch repair.</text>
</comment>
<dbReference type="PANTHER" id="PTHR11081">
    <property type="entry name" value="FLAP ENDONUCLEASE FAMILY MEMBER"/>
    <property type="match status" value="1"/>
</dbReference>
<gene>
    <name evidence="12" type="ORF">LC_TR19659_c3_g1_i1_g.65342</name>
    <name evidence="13" type="ORF">LE_TR15422_c0_g1_i1_g.48328</name>
</gene>
<keyword evidence="9 12" id="KW-0269">Exonuclease</keyword>
<dbReference type="SMART" id="SM00279">
    <property type="entry name" value="HhH2"/>
    <property type="match status" value="1"/>
</dbReference>
<dbReference type="InterPro" id="IPR036279">
    <property type="entry name" value="5-3_exonuclease_C_sf"/>
</dbReference>
<feature type="region of interest" description="Disordered" evidence="10">
    <location>
        <begin position="361"/>
        <end position="380"/>
    </location>
</feature>
<organism evidence="12">
    <name type="scientific">Noccaea caerulescens</name>
    <name type="common">Alpine penny-cress</name>
    <name type="synonym">Thlaspi caerulescens</name>
    <dbReference type="NCBI Taxonomy" id="107243"/>
    <lineage>
        <taxon>Eukaryota</taxon>
        <taxon>Viridiplantae</taxon>
        <taxon>Streptophyta</taxon>
        <taxon>Embryophyta</taxon>
        <taxon>Tracheophyta</taxon>
        <taxon>Spermatophyta</taxon>
        <taxon>Magnoliopsida</taxon>
        <taxon>eudicotyledons</taxon>
        <taxon>Gunneridae</taxon>
        <taxon>Pentapetalae</taxon>
        <taxon>rosids</taxon>
        <taxon>malvids</taxon>
        <taxon>Brassicales</taxon>
        <taxon>Brassicaceae</taxon>
        <taxon>Coluteocarpeae</taxon>
        <taxon>Noccaea</taxon>
    </lineage>
</organism>
<keyword evidence="3 9" id="KW-0479">Metal-binding</keyword>
<keyword evidence="9" id="KW-0228">DNA excision</keyword>
<evidence type="ECO:0000256" key="3">
    <source>
        <dbReference type="ARBA" id="ARBA00022723"/>
    </source>
</evidence>
<evidence type="ECO:0000256" key="1">
    <source>
        <dbReference type="ARBA" id="ARBA00004123"/>
    </source>
</evidence>
<dbReference type="GO" id="GO:0035312">
    <property type="term" value="F:5'-3' DNA exonuclease activity"/>
    <property type="evidence" value="ECO:0007669"/>
    <property type="project" value="UniProtKB-UniRule"/>
</dbReference>
<proteinExistence type="inferred from homology"/>
<evidence type="ECO:0000256" key="5">
    <source>
        <dbReference type="ARBA" id="ARBA00022801"/>
    </source>
</evidence>
<feature type="domain" description="XPG-I" evidence="11">
    <location>
        <begin position="20"/>
        <end position="95"/>
    </location>
</feature>
<feature type="compositionally biased region" description="Basic and acidic residues" evidence="10">
    <location>
        <begin position="365"/>
        <end position="374"/>
    </location>
</feature>
<dbReference type="InterPro" id="IPR006086">
    <property type="entry name" value="XPG-I_dom"/>
</dbReference>
<dbReference type="InterPro" id="IPR029060">
    <property type="entry name" value="PIN-like_dom_sf"/>
</dbReference>
<dbReference type="EMBL" id="GEVL01019996">
    <property type="protein sequence ID" value="JAU57345.1"/>
    <property type="molecule type" value="Transcribed_RNA"/>
</dbReference>
<protein>
    <recommendedName>
        <fullName evidence="9">Exonuclease 1</fullName>
        <ecNumber evidence="9">3.1.-.-</ecNumber>
    </recommendedName>
</protein>
<keyword evidence="5 9" id="KW-0378">Hydrolase</keyword>
<name>A0A1J3ECC0_NOCCA</name>
<evidence type="ECO:0000256" key="4">
    <source>
        <dbReference type="ARBA" id="ARBA00022763"/>
    </source>
</evidence>
<evidence type="ECO:0000259" key="11">
    <source>
        <dbReference type="SMART" id="SM00484"/>
    </source>
</evidence>
<dbReference type="EC" id="3.1.-.-" evidence="9"/>
<evidence type="ECO:0000256" key="6">
    <source>
        <dbReference type="ARBA" id="ARBA00022842"/>
    </source>
</evidence>
<dbReference type="InterPro" id="IPR008918">
    <property type="entry name" value="HhH2"/>
</dbReference>
<dbReference type="PRINTS" id="PR00853">
    <property type="entry name" value="XPGRADSUPER"/>
</dbReference>
<evidence type="ECO:0000256" key="8">
    <source>
        <dbReference type="ARBA" id="ARBA00023242"/>
    </source>
</evidence>
<comment type="similarity">
    <text evidence="9">Belongs to the XPG/RAD2 endonuclease family. EXO1 subfamily.</text>
</comment>
<feature type="region of interest" description="Disordered" evidence="10">
    <location>
        <begin position="396"/>
        <end position="421"/>
    </location>
</feature>
<dbReference type="GO" id="GO:0017108">
    <property type="term" value="F:5'-flap endonuclease activity"/>
    <property type="evidence" value="ECO:0007669"/>
    <property type="project" value="TreeGrafter"/>
</dbReference>
<evidence type="ECO:0000313" key="13">
    <source>
        <dbReference type="EMBL" id="JAU57345.1"/>
    </source>
</evidence>
<evidence type="ECO:0000313" key="12">
    <source>
        <dbReference type="EMBL" id="JAU29777.1"/>
    </source>
</evidence>
<evidence type="ECO:0000256" key="9">
    <source>
        <dbReference type="RuleBase" id="RU910737"/>
    </source>
</evidence>
<evidence type="ECO:0000256" key="7">
    <source>
        <dbReference type="ARBA" id="ARBA00023204"/>
    </source>
</evidence>
<dbReference type="GO" id="GO:0006281">
    <property type="term" value="P:DNA repair"/>
    <property type="evidence" value="ECO:0007669"/>
    <property type="project" value="UniProtKB-UniRule"/>
</dbReference>
<dbReference type="EMBL" id="GEVK01023055">
    <property type="protein sequence ID" value="JAU29777.1"/>
    <property type="molecule type" value="Transcribed_RNA"/>
</dbReference>
<comment type="subcellular location">
    <subcellularLocation>
        <location evidence="1 9">Nucleus</location>
    </subcellularLocation>
</comment>
<keyword evidence="9" id="KW-0267">Excision nuclease</keyword>
<accession>A0A1J3ECC0</accession>
<keyword evidence="4 9" id="KW-0227">DNA damage</keyword>
<dbReference type="Gene3D" id="1.10.150.20">
    <property type="entry name" value="5' to 3' exonuclease, C-terminal subdomain"/>
    <property type="match status" value="1"/>
</dbReference>
<feature type="region of interest" description="Disordered" evidence="10">
    <location>
        <begin position="322"/>
        <end position="348"/>
    </location>
</feature>
<dbReference type="PROSITE" id="PS00842">
    <property type="entry name" value="XPG_2"/>
    <property type="match status" value="1"/>
</dbReference>
<sequence>MQRAVSVTSSMAHQLVQVLKSENVEFIVAPYEADAQLAYLSSLELEQGGIAAVITEDSDLLAYGCKAVIFKMDRYGKGEELILDNVFQAVDQKPCFQNFDQELFTAMCVLAGCDFLPSVPGVGISRAHAFISKYQSVERVLSVLKTKKGKLFPDNYSSSLMEAVSVFQHARVYDFDAKKLKYLKPLSQSLLDLPVEQLEFLGPDLTPSVAAAIAQGKVDPLTMEAFNRFSVSKRPLKTPVRSFKEQEKSGSFLGRMELKWTADEAMIDPEAVLKEPKHSKHDLDLHKLVLQPNKDHLVIRTRNPSLIPNNNPFKINMESAEEVSSGTKSQGMDVSWSSPNSKEHEDKKEVIIDLSKLVDGSGIKQDSDKNREEQGFESTEDDIVEIQDHVNITTKRVRGAKPRTESFKVKTSSTGSENKKAKINKKSSILDFFHRL</sequence>
<dbReference type="GO" id="GO:0046872">
    <property type="term" value="F:metal ion binding"/>
    <property type="evidence" value="ECO:0007669"/>
    <property type="project" value="UniProtKB-UniRule"/>
</dbReference>